<protein>
    <submittedName>
        <fullName evidence="2">Uncharacterized protein</fullName>
    </submittedName>
</protein>
<proteinExistence type="predicted"/>
<evidence type="ECO:0000313" key="2">
    <source>
        <dbReference type="EMBL" id="KAJ1177178.1"/>
    </source>
</evidence>
<evidence type="ECO:0000313" key="3">
    <source>
        <dbReference type="Proteomes" id="UP001066276"/>
    </source>
</evidence>
<dbReference type="EMBL" id="JANPWB010000006">
    <property type="protein sequence ID" value="KAJ1177178.1"/>
    <property type="molecule type" value="Genomic_DNA"/>
</dbReference>
<keyword evidence="3" id="KW-1185">Reference proteome</keyword>
<dbReference type="Proteomes" id="UP001066276">
    <property type="component" value="Chromosome 3_2"/>
</dbReference>
<evidence type="ECO:0000256" key="1">
    <source>
        <dbReference type="SAM" id="MobiDB-lite"/>
    </source>
</evidence>
<feature type="region of interest" description="Disordered" evidence="1">
    <location>
        <begin position="49"/>
        <end position="69"/>
    </location>
</feature>
<sequence>MRARLSPEEFKSKYILGEEVKLYGWRHLPFTSNLRGRALRLKCTSRGESGQVSASVPRRTSTMASGWEARRKEKSVKLFFAQMDEGSGAQPGRGNMKVEVKLQTLYDKMEKLHRKELSKWWEVESLQRYIEVGRVPRGLRIYTIPTYEDPDPEMLEEWAENSKQSSLNMMRILTKYAIKDRSKILEEMEKVRLELLSLVTQETFDEFMKNLEKKLCKLEEEITGKKQRKYIRDFKDYQASRILTFQRKYDHMYNEGITEIAHVLAILNRNRPFYLPFTVMLLMFLNGK</sequence>
<reference evidence="2" key="1">
    <citation type="journal article" date="2022" name="bioRxiv">
        <title>Sequencing and chromosome-scale assembly of the giantPleurodeles waltlgenome.</title>
        <authorList>
            <person name="Brown T."/>
            <person name="Elewa A."/>
            <person name="Iarovenko S."/>
            <person name="Subramanian E."/>
            <person name="Araus A.J."/>
            <person name="Petzold A."/>
            <person name="Susuki M."/>
            <person name="Suzuki K.-i.T."/>
            <person name="Hayashi T."/>
            <person name="Toyoda A."/>
            <person name="Oliveira C."/>
            <person name="Osipova E."/>
            <person name="Leigh N.D."/>
            <person name="Simon A."/>
            <person name="Yun M.H."/>
        </authorList>
    </citation>
    <scope>NUCLEOTIDE SEQUENCE</scope>
    <source>
        <strain evidence="2">20211129_DDA</strain>
        <tissue evidence="2">Liver</tissue>
    </source>
</reference>
<name>A0AAV7TL70_PLEWA</name>
<feature type="compositionally biased region" description="Polar residues" evidence="1">
    <location>
        <begin position="49"/>
        <end position="64"/>
    </location>
</feature>
<comment type="caution">
    <text evidence="2">The sequence shown here is derived from an EMBL/GenBank/DDBJ whole genome shotgun (WGS) entry which is preliminary data.</text>
</comment>
<gene>
    <name evidence="2" type="ORF">NDU88_002440</name>
</gene>
<organism evidence="2 3">
    <name type="scientific">Pleurodeles waltl</name>
    <name type="common">Iberian ribbed newt</name>
    <dbReference type="NCBI Taxonomy" id="8319"/>
    <lineage>
        <taxon>Eukaryota</taxon>
        <taxon>Metazoa</taxon>
        <taxon>Chordata</taxon>
        <taxon>Craniata</taxon>
        <taxon>Vertebrata</taxon>
        <taxon>Euteleostomi</taxon>
        <taxon>Amphibia</taxon>
        <taxon>Batrachia</taxon>
        <taxon>Caudata</taxon>
        <taxon>Salamandroidea</taxon>
        <taxon>Salamandridae</taxon>
        <taxon>Pleurodelinae</taxon>
        <taxon>Pleurodeles</taxon>
    </lineage>
</organism>
<dbReference type="AlphaFoldDB" id="A0AAV7TL70"/>
<accession>A0AAV7TL70</accession>